<gene>
    <name evidence="4" type="ORF">TRIADDRAFT_51451</name>
</gene>
<dbReference type="InterPro" id="IPR036291">
    <property type="entry name" value="NAD(P)-bd_dom_sf"/>
</dbReference>
<reference evidence="4 5" key="1">
    <citation type="journal article" date="2008" name="Nature">
        <title>The Trichoplax genome and the nature of placozoans.</title>
        <authorList>
            <person name="Srivastava M."/>
            <person name="Begovic E."/>
            <person name="Chapman J."/>
            <person name="Putnam N.H."/>
            <person name="Hellsten U."/>
            <person name="Kawashima T."/>
            <person name="Kuo A."/>
            <person name="Mitros T."/>
            <person name="Salamov A."/>
            <person name="Carpenter M.L."/>
            <person name="Signorovitch A.Y."/>
            <person name="Moreno M.A."/>
            <person name="Kamm K."/>
            <person name="Grimwood J."/>
            <person name="Schmutz J."/>
            <person name="Shapiro H."/>
            <person name="Grigoriev I.V."/>
            <person name="Buss L.W."/>
            <person name="Schierwater B."/>
            <person name="Dellaporta S.L."/>
            <person name="Rokhsar D.S."/>
        </authorList>
    </citation>
    <scope>NUCLEOTIDE SEQUENCE [LARGE SCALE GENOMIC DNA]</scope>
    <source>
        <strain evidence="4 5">Grell-BS-1999</strain>
    </source>
</reference>
<dbReference type="OMA" id="KEDHCDV"/>
<dbReference type="PRINTS" id="PR00080">
    <property type="entry name" value="SDRFAMILY"/>
</dbReference>
<dbReference type="PhylomeDB" id="B3RJ90"/>
<dbReference type="InParanoid" id="B3RJ90"/>
<dbReference type="InterPro" id="IPR002347">
    <property type="entry name" value="SDR_fam"/>
</dbReference>
<evidence type="ECO:0000256" key="2">
    <source>
        <dbReference type="ARBA" id="ARBA00023002"/>
    </source>
</evidence>
<dbReference type="EMBL" id="DS985241">
    <property type="protein sequence ID" value="EDV29287.1"/>
    <property type="molecule type" value="Genomic_DNA"/>
</dbReference>
<dbReference type="GO" id="GO:0016491">
    <property type="term" value="F:oxidoreductase activity"/>
    <property type="evidence" value="ECO:0000318"/>
    <property type="project" value="GO_Central"/>
</dbReference>
<dbReference type="PANTHER" id="PTHR43391:SF86">
    <property type="entry name" value="SHORT-CHAIN DEHYDROGENASE_REDUCTASE FAMILY PROTEIN"/>
    <property type="match status" value="1"/>
</dbReference>
<dbReference type="STRING" id="10228.B3RJ90"/>
<dbReference type="PRINTS" id="PR00081">
    <property type="entry name" value="GDHRDH"/>
</dbReference>
<sequence length="295" mass="32280">MPKIVLITGCTTGFGLALAIRLGKDEAKRYLVYATLPFLHEKDALVAQAGEAVDDTIFIRHLDVTKENTIESVVVEIIQTHGSIDVLVNNAGIPLTAPVETLSLADHKQVMDINFWGTFLTIRYVLPHMKKQRSGRIINMASIAGVLSVPYDPLYCASKFAVESLSLSLAVELQAFNVAVSIISPSVAATNMSKRAVSIAKELGVMESGMDDRTKQLYTTYTTMWQHDESAFQPVDEVIEVIIKAMTDEKPIFRYLTSTAAENLAKVKLIDTTGNAEIEGVNELTKNLFISAANS</sequence>
<dbReference type="HOGENOM" id="CLU_010194_2_9_1"/>
<evidence type="ECO:0000256" key="1">
    <source>
        <dbReference type="ARBA" id="ARBA00006484"/>
    </source>
</evidence>
<dbReference type="InterPro" id="IPR020904">
    <property type="entry name" value="Sc_DH/Rdtase_CS"/>
</dbReference>
<dbReference type="CDD" id="cd05374">
    <property type="entry name" value="17beta-HSD-like_SDR_c"/>
    <property type="match status" value="1"/>
</dbReference>
<dbReference type="GO" id="GO:0005829">
    <property type="term" value="C:cytosol"/>
    <property type="evidence" value="ECO:0000318"/>
    <property type="project" value="GO_Central"/>
</dbReference>
<dbReference type="OrthoDB" id="47007at2759"/>
<dbReference type="PANTHER" id="PTHR43391">
    <property type="entry name" value="RETINOL DEHYDROGENASE-RELATED"/>
    <property type="match status" value="1"/>
</dbReference>
<dbReference type="SUPFAM" id="SSF51735">
    <property type="entry name" value="NAD(P)-binding Rossmann-fold domains"/>
    <property type="match status" value="1"/>
</dbReference>
<organism evidence="4 5">
    <name type="scientific">Trichoplax adhaerens</name>
    <name type="common">Trichoplax reptans</name>
    <dbReference type="NCBI Taxonomy" id="10228"/>
    <lineage>
        <taxon>Eukaryota</taxon>
        <taxon>Metazoa</taxon>
        <taxon>Placozoa</taxon>
        <taxon>Uniplacotomia</taxon>
        <taxon>Trichoplacea</taxon>
        <taxon>Trichoplacidae</taxon>
        <taxon>Trichoplax</taxon>
    </lineage>
</organism>
<evidence type="ECO:0000256" key="3">
    <source>
        <dbReference type="RuleBase" id="RU000363"/>
    </source>
</evidence>
<dbReference type="GeneID" id="6748909"/>
<dbReference type="CTD" id="6748909"/>
<dbReference type="eggNOG" id="KOG1205">
    <property type="taxonomic scope" value="Eukaryota"/>
</dbReference>
<evidence type="ECO:0008006" key="6">
    <source>
        <dbReference type="Google" id="ProtNLM"/>
    </source>
</evidence>
<dbReference type="AlphaFoldDB" id="B3RJ90"/>
<dbReference type="Gene3D" id="3.40.50.720">
    <property type="entry name" value="NAD(P)-binding Rossmann-like Domain"/>
    <property type="match status" value="1"/>
</dbReference>
<protein>
    <recommendedName>
        <fullName evidence="6">Retinol dehydrogenase</fullName>
    </recommendedName>
</protein>
<name>B3RJ90_TRIAD</name>
<dbReference type="RefSeq" id="XP_002108489.1">
    <property type="nucleotide sequence ID" value="XM_002108453.1"/>
</dbReference>
<dbReference type="Pfam" id="PF00106">
    <property type="entry name" value="adh_short"/>
    <property type="match status" value="1"/>
</dbReference>
<dbReference type="KEGG" id="tad:TRIADDRAFT_51451"/>
<evidence type="ECO:0000313" key="5">
    <source>
        <dbReference type="Proteomes" id="UP000009022"/>
    </source>
</evidence>
<keyword evidence="2" id="KW-0560">Oxidoreductase</keyword>
<comment type="similarity">
    <text evidence="1 3">Belongs to the short-chain dehydrogenases/reductases (SDR) family.</text>
</comment>
<proteinExistence type="inferred from homology"/>
<evidence type="ECO:0000313" key="4">
    <source>
        <dbReference type="EMBL" id="EDV29287.1"/>
    </source>
</evidence>
<keyword evidence="5" id="KW-1185">Reference proteome</keyword>
<dbReference type="PROSITE" id="PS00061">
    <property type="entry name" value="ADH_SHORT"/>
    <property type="match status" value="1"/>
</dbReference>
<dbReference type="Proteomes" id="UP000009022">
    <property type="component" value="Unassembled WGS sequence"/>
</dbReference>
<accession>B3RJ90</accession>